<dbReference type="OrthoDB" id="4561261at2759"/>
<protein>
    <submittedName>
        <fullName evidence="1">Uncharacterized protein</fullName>
    </submittedName>
</protein>
<dbReference type="AlphaFoldDB" id="A0A6A6NW28"/>
<dbReference type="EMBL" id="MU001685">
    <property type="protein sequence ID" value="KAF2455768.1"/>
    <property type="molecule type" value="Genomic_DNA"/>
</dbReference>
<evidence type="ECO:0000313" key="2">
    <source>
        <dbReference type="Proteomes" id="UP000799766"/>
    </source>
</evidence>
<accession>A0A6A6NW28</accession>
<sequence length="138" mass="15952">MSNDDNTNSKRICLRFNVDDIPGEPGRRPMTVTDAFMDRFCQRPYSWDTDHLYVPCNVDASTGVAYMLLDINKQSALFHKLDDIPIRCFNVSCSENTFDFEQMTFTGIRRWSNMFPWGGRKTGDCKPIRLPEHFGALN</sequence>
<reference evidence="1" key="1">
    <citation type="journal article" date="2020" name="Stud. Mycol.">
        <title>101 Dothideomycetes genomes: a test case for predicting lifestyles and emergence of pathogens.</title>
        <authorList>
            <person name="Haridas S."/>
            <person name="Albert R."/>
            <person name="Binder M."/>
            <person name="Bloem J."/>
            <person name="Labutti K."/>
            <person name="Salamov A."/>
            <person name="Andreopoulos B."/>
            <person name="Baker S."/>
            <person name="Barry K."/>
            <person name="Bills G."/>
            <person name="Bluhm B."/>
            <person name="Cannon C."/>
            <person name="Castanera R."/>
            <person name="Culley D."/>
            <person name="Daum C."/>
            <person name="Ezra D."/>
            <person name="Gonzalez J."/>
            <person name="Henrissat B."/>
            <person name="Kuo A."/>
            <person name="Liang C."/>
            <person name="Lipzen A."/>
            <person name="Lutzoni F."/>
            <person name="Magnuson J."/>
            <person name="Mondo S."/>
            <person name="Nolan M."/>
            <person name="Ohm R."/>
            <person name="Pangilinan J."/>
            <person name="Park H.-J."/>
            <person name="Ramirez L."/>
            <person name="Alfaro M."/>
            <person name="Sun H."/>
            <person name="Tritt A."/>
            <person name="Yoshinaga Y."/>
            <person name="Zwiers L.-H."/>
            <person name="Turgeon B."/>
            <person name="Goodwin S."/>
            <person name="Spatafora J."/>
            <person name="Crous P."/>
            <person name="Grigoriev I."/>
        </authorList>
    </citation>
    <scope>NUCLEOTIDE SEQUENCE</scope>
    <source>
        <strain evidence="1">ATCC 16933</strain>
    </source>
</reference>
<name>A0A6A6NW28_9PEZI</name>
<keyword evidence="2" id="KW-1185">Reference proteome</keyword>
<dbReference type="Proteomes" id="UP000799766">
    <property type="component" value="Unassembled WGS sequence"/>
</dbReference>
<gene>
    <name evidence="1" type="ORF">BDY21DRAFT_288683</name>
</gene>
<evidence type="ECO:0000313" key="1">
    <source>
        <dbReference type="EMBL" id="KAF2455768.1"/>
    </source>
</evidence>
<proteinExistence type="predicted"/>
<organism evidence="1 2">
    <name type="scientific">Lineolata rhizophorae</name>
    <dbReference type="NCBI Taxonomy" id="578093"/>
    <lineage>
        <taxon>Eukaryota</taxon>
        <taxon>Fungi</taxon>
        <taxon>Dikarya</taxon>
        <taxon>Ascomycota</taxon>
        <taxon>Pezizomycotina</taxon>
        <taxon>Dothideomycetes</taxon>
        <taxon>Dothideomycetes incertae sedis</taxon>
        <taxon>Lineolatales</taxon>
        <taxon>Lineolataceae</taxon>
        <taxon>Lineolata</taxon>
    </lineage>
</organism>